<feature type="compositionally biased region" description="Basic residues" evidence="1">
    <location>
        <begin position="98"/>
        <end position="115"/>
    </location>
</feature>
<name>A0A6J4S6I2_9ACTN</name>
<feature type="compositionally biased region" description="Pro residues" evidence="1">
    <location>
        <begin position="83"/>
        <end position="92"/>
    </location>
</feature>
<reference evidence="2" key="1">
    <citation type="submission" date="2020-02" db="EMBL/GenBank/DDBJ databases">
        <authorList>
            <person name="Meier V. D."/>
        </authorList>
    </citation>
    <scope>NUCLEOTIDE SEQUENCE</scope>
    <source>
        <strain evidence="2">AVDCRST_MAG12</strain>
    </source>
</reference>
<feature type="non-terminal residue" evidence="2">
    <location>
        <position position="1"/>
    </location>
</feature>
<organism evidence="2">
    <name type="scientific">uncultured Rubrobacteraceae bacterium</name>
    <dbReference type="NCBI Taxonomy" id="349277"/>
    <lineage>
        <taxon>Bacteria</taxon>
        <taxon>Bacillati</taxon>
        <taxon>Actinomycetota</taxon>
        <taxon>Rubrobacteria</taxon>
        <taxon>Rubrobacterales</taxon>
        <taxon>Rubrobacteraceae</taxon>
        <taxon>environmental samples</taxon>
    </lineage>
</organism>
<protein>
    <submittedName>
        <fullName evidence="2">Uncharacterized protein</fullName>
    </submittedName>
</protein>
<gene>
    <name evidence="2" type="ORF">AVDCRST_MAG12-2069</name>
</gene>
<dbReference type="EMBL" id="CADCVK010000314">
    <property type="protein sequence ID" value="CAA9490609.1"/>
    <property type="molecule type" value="Genomic_DNA"/>
</dbReference>
<evidence type="ECO:0000256" key="1">
    <source>
        <dbReference type="SAM" id="MobiDB-lite"/>
    </source>
</evidence>
<proteinExistence type="predicted"/>
<feature type="region of interest" description="Disordered" evidence="1">
    <location>
        <begin position="1"/>
        <end position="152"/>
    </location>
</feature>
<accession>A0A6J4S6I2</accession>
<evidence type="ECO:0000313" key="2">
    <source>
        <dbReference type="EMBL" id="CAA9490609.1"/>
    </source>
</evidence>
<dbReference type="AlphaFoldDB" id="A0A6J4S6I2"/>
<feature type="non-terminal residue" evidence="2">
    <location>
        <position position="152"/>
    </location>
</feature>
<sequence>APGELSGVSAPVRAEPRGGVPQGRRGARRGGGHLPHGQHAGAAVRGPRGGAGAVRGALRRGEADGAGPALPPVLRRDQGGRPGPDPGPPRPLPDGERLRHRVDHYRPGRPGRRRSGAPGGGELLRGSDGHPDQMAQDEDEAGSSPGPARGAV</sequence>